<dbReference type="InterPro" id="IPR052357">
    <property type="entry name" value="Orn_Lys_Arg_decarboxylase-I"/>
</dbReference>
<dbReference type="InterPro" id="IPR015424">
    <property type="entry name" value="PyrdxlP-dep_Trfase"/>
</dbReference>
<dbReference type="GO" id="GO:0016831">
    <property type="term" value="F:carboxy-lyase activity"/>
    <property type="evidence" value="ECO:0007669"/>
    <property type="project" value="UniProtKB-KW"/>
</dbReference>
<evidence type="ECO:0000256" key="3">
    <source>
        <dbReference type="ARBA" id="ARBA00022793"/>
    </source>
</evidence>
<dbReference type="GO" id="GO:0008483">
    <property type="term" value="F:transaminase activity"/>
    <property type="evidence" value="ECO:0007669"/>
    <property type="project" value="UniProtKB-KW"/>
</dbReference>
<dbReference type="EMBL" id="DXFX01000001">
    <property type="protein sequence ID" value="HIX06840.1"/>
    <property type="molecule type" value="Genomic_DNA"/>
</dbReference>
<dbReference type="Gene3D" id="3.90.100.10">
    <property type="entry name" value="Orn/Lys/Arg decarboxylase, C-terminal domain"/>
    <property type="match status" value="1"/>
</dbReference>
<dbReference type="PANTHER" id="PTHR43277:SF4">
    <property type="entry name" value="ARGININE DECARBOXYLASE"/>
    <property type="match status" value="1"/>
</dbReference>
<dbReference type="Gene3D" id="3.40.640.10">
    <property type="entry name" value="Type I PLP-dependent aspartate aminotransferase-like (Major domain)"/>
    <property type="match status" value="1"/>
</dbReference>
<keyword evidence="8" id="KW-0032">Aminotransferase</keyword>
<evidence type="ECO:0000259" key="7">
    <source>
        <dbReference type="Pfam" id="PF03711"/>
    </source>
</evidence>
<evidence type="ECO:0000256" key="5">
    <source>
        <dbReference type="ARBA" id="ARBA00023239"/>
    </source>
</evidence>
<dbReference type="Pfam" id="PF03711">
    <property type="entry name" value="OKR_DC_1_C"/>
    <property type="match status" value="1"/>
</dbReference>
<dbReference type="AlphaFoldDB" id="A0A9D1V647"/>
<organism evidence="8 9">
    <name type="scientific">Candidatus Borkfalkia faecipullorum</name>
    <dbReference type="NCBI Taxonomy" id="2838510"/>
    <lineage>
        <taxon>Bacteria</taxon>
        <taxon>Bacillati</taxon>
        <taxon>Bacillota</taxon>
        <taxon>Clostridia</taxon>
        <taxon>Christensenellales</taxon>
        <taxon>Christensenellaceae</taxon>
        <taxon>Candidatus Borkfalkia</taxon>
    </lineage>
</organism>
<accession>A0A9D1V647</accession>
<dbReference type="Pfam" id="PF01276">
    <property type="entry name" value="OKR_DC_1"/>
    <property type="match status" value="1"/>
</dbReference>
<keyword evidence="8" id="KW-0808">Transferase</keyword>
<dbReference type="InterPro" id="IPR008286">
    <property type="entry name" value="Prn/Lys/Arg_de-COase_C"/>
</dbReference>
<reference evidence="8" key="2">
    <citation type="submission" date="2021-04" db="EMBL/GenBank/DDBJ databases">
        <authorList>
            <person name="Gilroy R."/>
        </authorList>
    </citation>
    <scope>NUCLEOTIDE SEQUENCE</scope>
    <source>
        <strain evidence="8">811</strain>
    </source>
</reference>
<dbReference type="SUPFAM" id="SSF55904">
    <property type="entry name" value="Ornithine decarboxylase C-terminal domain"/>
    <property type="match status" value="1"/>
</dbReference>
<evidence type="ECO:0000313" key="9">
    <source>
        <dbReference type="Proteomes" id="UP000824204"/>
    </source>
</evidence>
<feature type="domain" description="Orn/Lys/Arg decarboxylases family 1 pyridoxal-P attachment site" evidence="6">
    <location>
        <begin position="6"/>
        <end position="285"/>
    </location>
</feature>
<dbReference type="Proteomes" id="UP000824204">
    <property type="component" value="Unassembled WGS sequence"/>
</dbReference>
<dbReference type="InterPro" id="IPR015421">
    <property type="entry name" value="PyrdxlP-dep_Trfase_major"/>
</dbReference>
<protein>
    <submittedName>
        <fullName evidence="8">Aminotransferase class I/II-fold pyridoxal phosphate-dependent enzyme</fullName>
    </submittedName>
</protein>
<name>A0A9D1V647_9FIRM</name>
<dbReference type="InterPro" id="IPR000310">
    <property type="entry name" value="Orn/Lys/Arg_deCO2ase_major_dom"/>
</dbReference>
<evidence type="ECO:0000313" key="8">
    <source>
        <dbReference type="EMBL" id="HIX06840.1"/>
    </source>
</evidence>
<evidence type="ECO:0000259" key="6">
    <source>
        <dbReference type="Pfam" id="PF01276"/>
    </source>
</evidence>
<keyword evidence="5" id="KW-0456">Lyase</keyword>
<evidence type="ECO:0000256" key="1">
    <source>
        <dbReference type="ARBA" id="ARBA00001933"/>
    </source>
</evidence>
<feature type="domain" description="Orn/Lys/Arg decarboxylase C-terminal" evidence="7">
    <location>
        <begin position="381"/>
        <end position="429"/>
    </location>
</feature>
<dbReference type="PANTHER" id="PTHR43277">
    <property type="entry name" value="ARGININE DECARBOXYLASE"/>
    <property type="match status" value="1"/>
</dbReference>
<dbReference type="SUPFAM" id="SSF53383">
    <property type="entry name" value="PLP-dependent transferases"/>
    <property type="match status" value="1"/>
</dbReference>
<gene>
    <name evidence="8" type="ORF">H9741_00025</name>
</gene>
<comment type="cofactor">
    <cofactor evidence="1">
        <name>pyridoxal 5'-phosphate</name>
        <dbReference type="ChEBI" id="CHEBI:597326"/>
    </cofactor>
</comment>
<comment type="caution">
    <text evidence="8">The sequence shown here is derived from an EMBL/GenBank/DDBJ whole genome shotgun (WGS) entry which is preliminary data.</text>
</comment>
<reference evidence="8" key="1">
    <citation type="journal article" date="2021" name="PeerJ">
        <title>Extensive microbial diversity within the chicken gut microbiome revealed by metagenomics and culture.</title>
        <authorList>
            <person name="Gilroy R."/>
            <person name="Ravi A."/>
            <person name="Getino M."/>
            <person name="Pursley I."/>
            <person name="Horton D.L."/>
            <person name="Alikhan N.F."/>
            <person name="Baker D."/>
            <person name="Gharbi K."/>
            <person name="Hall N."/>
            <person name="Watson M."/>
            <person name="Adriaenssens E.M."/>
            <person name="Foster-Nyarko E."/>
            <person name="Jarju S."/>
            <person name="Secka A."/>
            <person name="Antonio M."/>
            <person name="Oren A."/>
            <person name="Chaudhuri R.R."/>
            <person name="La Ragione R."/>
            <person name="Hildebrand F."/>
            <person name="Pallen M.J."/>
        </authorList>
    </citation>
    <scope>NUCLEOTIDE SEQUENCE</scope>
    <source>
        <strain evidence="8">811</strain>
    </source>
</reference>
<keyword evidence="3" id="KW-0210">Decarboxylase</keyword>
<proteinExistence type="inferred from homology"/>
<keyword evidence="4" id="KW-0663">Pyridoxal phosphate</keyword>
<evidence type="ECO:0000256" key="2">
    <source>
        <dbReference type="ARBA" id="ARBA00010671"/>
    </source>
</evidence>
<dbReference type="InterPro" id="IPR036633">
    <property type="entry name" value="Prn/Lys/Arg_de-COase_C_sf"/>
</dbReference>
<evidence type="ECO:0000256" key="4">
    <source>
        <dbReference type="ARBA" id="ARBA00022898"/>
    </source>
</evidence>
<sequence length="454" mass="49312">MKLHIYGAMKSYKSLRPLRMHMPGHKAHRSMLAYFKDAAKDITELSFSDCLESPDGVIARAEQDIAEILGAAKSHVLTDGSTAGVYALVYLAKKRGGRLAIARNSHKSVYNACAVLGVEPYLLKTNERDGVLLPPAAADVEEAFKRENIGAVLVTSPDYFGNVADLAALSRVCRRYGKLLLADGAHGAALRFDADEKESYAGNFADAWVDGAHKTLPTLTQGAILNLRDEALEEDAEDALNLFRTTSPSYLVMASVEYGVKFMQEKGAALTDALRRQLNFIRAKLKKRGIAFYKHSHTLTLAIDFSAAGIPAAAALEELSRRKVFAELENGRYVLFYLSPLTPPSSLGRLYRAIASVWRMRSLRTGKVQDTSYVSGVKRFAYLTALSLAHEYVPLEECVGRIAARCAGVTPPCYPVVVAGEQITPQAAAALCAAPHTFGVREGKIAVVRMGGKA</sequence>
<comment type="similarity">
    <text evidence="2">Belongs to the Orn/Lys/Arg decarboxylase class-I family.</text>
</comment>